<name>A0ABS4K6U5_9CLOT</name>
<gene>
    <name evidence="8" type="ORF">J2Z44_003355</name>
</gene>
<evidence type="ECO:0000256" key="4">
    <source>
        <dbReference type="ARBA" id="ARBA00022825"/>
    </source>
</evidence>
<keyword evidence="2 8" id="KW-0645">Protease</keyword>
<dbReference type="RefSeq" id="WP_021283216.1">
    <property type="nucleotide sequence ID" value="NZ_JAGGLL010000031.1"/>
</dbReference>
<feature type="region of interest" description="Disordered" evidence="6">
    <location>
        <begin position="1"/>
        <end position="22"/>
    </location>
</feature>
<evidence type="ECO:0000256" key="2">
    <source>
        <dbReference type="ARBA" id="ARBA00022670"/>
    </source>
</evidence>
<comment type="similarity">
    <text evidence="1 5">Belongs to the peptidase S8 family.</text>
</comment>
<dbReference type="CDD" id="cd07478">
    <property type="entry name" value="Peptidases_S8_CspA-like"/>
    <property type="match status" value="1"/>
</dbReference>
<dbReference type="GO" id="GO:0006508">
    <property type="term" value="P:proteolysis"/>
    <property type="evidence" value="ECO:0007669"/>
    <property type="project" value="UniProtKB-KW"/>
</dbReference>
<dbReference type="EMBL" id="JAGGLL010000031">
    <property type="protein sequence ID" value="MBP2023518.1"/>
    <property type="molecule type" value="Genomic_DNA"/>
</dbReference>
<evidence type="ECO:0000313" key="9">
    <source>
        <dbReference type="Proteomes" id="UP001519308"/>
    </source>
</evidence>
<accession>A0ABS4K6U5</accession>
<organism evidence="8 9">
    <name type="scientific">Clostridium punense</name>
    <dbReference type="NCBI Taxonomy" id="1054297"/>
    <lineage>
        <taxon>Bacteria</taxon>
        <taxon>Bacillati</taxon>
        <taxon>Bacillota</taxon>
        <taxon>Clostridia</taxon>
        <taxon>Eubacteriales</taxon>
        <taxon>Clostridiaceae</taxon>
        <taxon>Clostridium</taxon>
    </lineage>
</organism>
<keyword evidence="3" id="KW-0378">Hydrolase</keyword>
<keyword evidence="9" id="KW-1185">Reference proteome</keyword>
<dbReference type="GO" id="GO:0008233">
    <property type="term" value="F:peptidase activity"/>
    <property type="evidence" value="ECO:0007669"/>
    <property type="project" value="UniProtKB-KW"/>
</dbReference>
<feature type="domain" description="Peptidase S8/S53" evidence="7">
    <location>
        <begin position="125"/>
        <end position="256"/>
    </location>
</feature>
<sequence length="649" mass="71502">MKGESFGERLSNDREATTTGEENIEVEDVNYKELFLSEEYEAFFVEFTGDIKERLKTIDYAKMYFTGKFFGIIFVKTGMVNTLVQNVPEIINVQKNFPYTLTGLTVEEGIFSSKGIEKGNVPYNGDGVVVGIISTGIDYLNPRFMKADGTTRIISIWDQSINNEKSYPNITFGAEFTSVEIDEAIKLSVLGQNPYDKVGHRDEKGYGTAIAGIIGGRKLSETESFASVAPNCNFAIVKLKEAKRNVLAINGIEEPAVEVYGGTDIAEAMNYLSDLQQRLNRPMVVYIPLGSNLGAHDGGTVLERYIDFLTERRGFATVASVGSQGSGETHTSGNLLQTGGQDTIVINVDEGEKNIVISLFTIQPDIVSIGIIAPDGSTIERIQLPEKSGESVSLTLGSSSISIQNYSDDRIIPDIRLDILISGIIPGIWQITLKGDELTNGRYDAWMTQKNLLKKETKFLKPDPFITIVTPSTARNMISTGYYNQDTGELIEESGKGFTRDGRVKPDVITGSHRLLTIGVENEFIVTSGSSMAGAILAGTVALMFQWGIVEKNNPNLFAQSIRNYIIGATSKDEGVNYPNPESGYGKLNIPRIFENLENIKFSRPEKINEIIKNTGVSYKDYIENVSQELNSGLYINIPEEVVIKINNR</sequence>
<dbReference type="PRINTS" id="PR00723">
    <property type="entry name" value="SUBTILISIN"/>
</dbReference>
<evidence type="ECO:0000256" key="1">
    <source>
        <dbReference type="ARBA" id="ARBA00011073"/>
    </source>
</evidence>
<dbReference type="PANTHER" id="PTHR43806:SF11">
    <property type="entry name" value="CEREVISIN-RELATED"/>
    <property type="match status" value="1"/>
</dbReference>
<dbReference type="InterPro" id="IPR036852">
    <property type="entry name" value="Peptidase_S8/S53_dom_sf"/>
</dbReference>
<proteinExistence type="inferred from homology"/>
<dbReference type="Pfam" id="PF00082">
    <property type="entry name" value="Peptidase_S8"/>
    <property type="match status" value="2"/>
</dbReference>
<dbReference type="Proteomes" id="UP001519308">
    <property type="component" value="Unassembled WGS sequence"/>
</dbReference>
<dbReference type="Gene3D" id="2.60.120.1290">
    <property type="match status" value="1"/>
</dbReference>
<dbReference type="InterPro" id="IPR000209">
    <property type="entry name" value="Peptidase_S8/S53_dom"/>
</dbReference>
<dbReference type="PANTHER" id="PTHR43806">
    <property type="entry name" value="PEPTIDASE S8"/>
    <property type="match status" value="1"/>
</dbReference>
<dbReference type="PROSITE" id="PS51892">
    <property type="entry name" value="SUBTILASE"/>
    <property type="match status" value="1"/>
</dbReference>
<dbReference type="InterPro" id="IPR050131">
    <property type="entry name" value="Peptidase_S8_subtilisin-like"/>
</dbReference>
<evidence type="ECO:0000256" key="3">
    <source>
        <dbReference type="ARBA" id="ARBA00022801"/>
    </source>
</evidence>
<feature type="domain" description="Peptidase S8/S53" evidence="7">
    <location>
        <begin position="467"/>
        <end position="586"/>
    </location>
</feature>
<evidence type="ECO:0000259" key="7">
    <source>
        <dbReference type="Pfam" id="PF00082"/>
    </source>
</evidence>
<keyword evidence="4" id="KW-0720">Serine protease</keyword>
<dbReference type="InterPro" id="IPR034045">
    <property type="entry name" value="Pep_S8_CspA-like"/>
</dbReference>
<dbReference type="SUPFAM" id="SSF52743">
    <property type="entry name" value="Subtilisin-like"/>
    <property type="match status" value="1"/>
</dbReference>
<evidence type="ECO:0000256" key="5">
    <source>
        <dbReference type="PROSITE-ProRule" id="PRU01240"/>
    </source>
</evidence>
<dbReference type="Gene3D" id="3.40.50.200">
    <property type="entry name" value="Peptidase S8/S53 domain"/>
    <property type="match status" value="1"/>
</dbReference>
<comment type="caution">
    <text evidence="8">The sequence shown here is derived from an EMBL/GenBank/DDBJ whole genome shotgun (WGS) entry which is preliminary data.</text>
</comment>
<dbReference type="InterPro" id="IPR015500">
    <property type="entry name" value="Peptidase_S8_subtilisin-rel"/>
</dbReference>
<reference evidence="8 9" key="1">
    <citation type="submission" date="2021-03" db="EMBL/GenBank/DDBJ databases">
        <title>Genomic Encyclopedia of Type Strains, Phase IV (KMG-IV): sequencing the most valuable type-strain genomes for metagenomic binning, comparative biology and taxonomic classification.</title>
        <authorList>
            <person name="Goeker M."/>
        </authorList>
    </citation>
    <scope>NUCLEOTIDE SEQUENCE [LARGE SCALE GENOMIC DNA]</scope>
    <source>
        <strain evidence="8 9">DSM 28650</strain>
    </source>
</reference>
<evidence type="ECO:0000313" key="8">
    <source>
        <dbReference type="EMBL" id="MBP2023518.1"/>
    </source>
</evidence>
<comment type="caution">
    <text evidence="5">Lacks conserved residue(s) required for the propagation of feature annotation.</text>
</comment>
<evidence type="ECO:0000256" key="6">
    <source>
        <dbReference type="SAM" id="MobiDB-lite"/>
    </source>
</evidence>
<protein>
    <submittedName>
        <fullName evidence="8">Subtilisin family serine protease</fullName>
    </submittedName>
</protein>
<feature type="compositionally biased region" description="Basic and acidic residues" evidence="6">
    <location>
        <begin position="1"/>
        <end position="16"/>
    </location>
</feature>